<proteinExistence type="predicted"/>
<reference evidence="2" key="1">
    <citation type="submission" date="2024-07" db="EMBL/GenBank/DDBJ databases">
        <title>Two chromosome-level genome assemblies of Korean endemic species Abeliophyllum distichum and Forsythia ovata (Oleaceae).</title>
        <authorList>
            <person name="Jang H."/>
        </authorList>
    </citation>
    <scope>NUCLEOTIDE SEQUENCE [LARGE SCALE GENOMIC DNA]</scope>
</reference>
<name>A0ABD1XAG8_9LAMI</name>
<evidence type="ECO:0000313" key="2">
    <source>
        <dbReference type="Proteomes" id="UP001604277"/>
    </source>
</evidence>
<organism evidence="1 2">
    <name type="scientific">Forsythia ovata</name>
    <dbReference type="NCBI Taxonomy" id="205694"/>
    <lineage>
        <taxon>Eukaryota</taxon>
        <taxon>Viridiplantae</taxon>
        <taxon>Streptophyta</taxon>
        <taxon>Embryophyta</taxon>
        <taxon>Tracheophyta</taxon>
        <taxon>Spermatophyta</taxon>
        <taxon>Magnoliopsida</taxon>
        <taxon>eudicotyledons</taxon>
        <taxon>Gunneridae</taxon>
        <taxon>Pentapetalae</taxon>
        <taxon>asterids</taxon>
        <taxon>lamiids</taxon>
        <taxon>Lamiales</taxon>
        <taxon>Oleaceae</taxon>
        <taxon>Forsythieae</taxon>
        <taxon>Forsythia</taxon>
    </lineage>
</organism>
<sequence length="101" mass="11095">MEIIAMKDNRTMKMSVKSSPPPAAMAVVAELLLSIAAKGSAARKKSRLGKYLREYEEECFVSGKNAVRTSDSLEWTSSSLLEESTTGLQEFNVDVVQQPPK</sequence>
<gene>
    <name evidence="1" type="ORF">Fot_03711</name>
</gene>
<comment type="caution">
    <text evidence="1">The sequence shown here is derived from an EMBL/GenBank/DDBJ whole genome shotgun (WGS) entry which is preliminary data.</text>
</comment>
<evidence type="ECO:0000313" key="1">
    <source>
        <dbReference type="EMBL" id="KAL2558972.1"/>
    </source>
</evidence>
<keyword evidence="2" id="KW-1185">Reference proteome</keyword>
<dbReference type="AlphaFoldDB" id="A0ABD1XAG8"/>
<dbReference type="Proteomes" id="UP001604277">
    <property type="component" value="Unassembled WGS sequence"/>
</dbReference>
<dbReference type="EMBL" id="JBFOLJ010000001">
    <property type="protein sequence ID" value="KAL2558972.1"/>
    <property type="molecule type" value="Genomic_DNA"/>
</dbReference>
<protein>
    <submittedName>
        <fullName evidence="1">Uncharacterized protein</fullName>
    </submittedName>
</protein>
<accession>A0ABD1XAG8</accession>